<dbReference type="SUPFAM" id="SSF51430">
    <property type="entry name" value="NAD(P)-linked oxidoreductase"/>
    <property type="match status" value="1"/>
</dbReference>
<evidence type="ECO:0000313" key="6">
    <source>
        <dbReference type="Proteomes" id="UP000654279"/>
    </source>
</evidence>
<comment type="caution">
    <text evidence="5">The sequence shown here is derived from an EMBL/GenBank/DDBJ whole genome shotgun (WGS) entry which is preliminary data.</text>
</comment>
<dbReference type="EMBL" id="JACRSO010000003">
    <property type="protein sequence ID" value="MBC8529474.1"/>
    <property type="molecule type" value="Genomic_DNA"/>
</dbReference>
<dbReference type="InterPro" id="IPR017900">
    <property type="entry name" value="4Fe4S_Fe_S_CS"/>
</dbReference>
<dbReference type="InterPro" id="IPR036812">
    <property type="entry name" value="NAD(P)_OxRdtase_dom_sf"/>
</dbReference>
<dbReference type="AlphaFoldDB" id="A0A926HMF2"/>
<dbReference type="PANTHER" id="PTHR43312:SF1">
    <property type="entry name" value="NADP-DEPENDENT OXIDOREDUCTASE DOMAIN-CONTAINING PROTEIN"/>
    <property type="match status" value="1"/>
</dbReference>
<dbReference type="PROSITE" id="PS00198">
    <property type="entry name" value="4FE4S_FER_1"/>
    <property type="match status" value="1"/>
</dbReference>
<keyword evidence="1" id="KW-0479">Metal-binding</keyword>
<dbReference type="Gene3D" id="3.20.20.100">
    <property type="entry name" value="NADP-dependent oxidoreductase domain"/>
    <property type="match status" value="1"/>
</dbReference>
<protein>
    <submittedName>
        <fullName evidence="5">Aldo/keto reductase</fullName>
    </submittedName>
</protein>
<dbReference type="InterPro" id="IPR053135">
    <property type="entry name" value="AKR2_Oxidoreductase"/>
</dbReference>
<gene>
    <name evidence="5" type="ORF">H8699_08550</name>
</gene>
<dbReference type="PROSITE" id="PS51379">
    <property type="entry name" value="4FE4S_FER_2"/>
    <property type="match status" value="1"/>
</dbReference>
<dbReference type="GO" id="GO:0046872">
    <property type="term" value="F:metal ion binding"/>
    <property type="evidence" value="ECO:0007669"/>
    <property type="project" value="UniProtKB-KW"/>
</dbReference>
<organism evidence="5 6">
    <name type="scientific">Luoshenia tenuis</name>
    <dbReference type="NCBI Taxonomy" id="2763654"/>
    <lineage>
        <taxon>Bacteria</taxon>
        <taxon>Bacillati</taxon>
        <taxon>Bacillota</taxon>
        <taxon>Clostridia</taxon>
        <taxon>Christensenellales</taxon>
        <taxon>Christensenellaceae</taxon>
        <taxon>Luoshenia</taxon>
    </lineage>
</organism>
<dbReference type="GO" id="GO:0051536">
    <property type="term" value="F:iron-sulfur cluster binding"/>
    <property type="evidence" value="ECO:0007669"/>
    <property type="project" value="UniProtKB-KW"/>
</dbReference>
<evidence type="ECO:0000256" key="2">
    <source>
        <dbReference type="ARBA" id="ARBA00023004"/>
    </source>
</evidence>
<keyword evidence="6" id="KW-1185">Reference proteome</keyword>
<evidence type="ECO:0000256" key="3">
    <source>
        <dbReference type="ARBA" id="ARBA00023014"/>
    </source>
</evidence>
<feature type="domain" description="4Fe-4S ferredoxin-type" evidence="4">
    <location>
        <begin position="337"/>
        <end position="366"/>
    </location>
</feature>
<accession>A0A926HMF2</accession>
<keyword evidence="2" id="KW-0408">Iron</keyword>
<evidence type="ECO:0000313" key="5">
    <source>
        <dbReference type="EMBL" id="MBC8529474.1"/>
    </source>
</evidence>
<dbReference type="Proteomes" id="UP000654279">
    <property type="component" value="Unassembled WGS sequence"/>
</dbReference>
<dbReference type="CDD" id="cd19100">
    <property type="entry name" value="AKR_unchar"/>
    <property type="match status" value="1"/>
</dbReference>
<evidence type="ECO:0000259" key="4">
    <source>
        <dbReference type="PROSITE" id="PS51379"/>
    </source>
</evidence>
<dbReference type="InterPro" id="IPR023210">
    <property type="entry name" value="NADP_OxRdtase_dom"/>
</dbReference>
<name>A0A926HMF2_9FIRM</name>
<proteinExistence type="predicted"/>
<dbReference type="SUPFAM" id="SSF46548">
    <property type="entry name" value="alpha-helical ferredoxin"/>
    <property type="match status" value="1"/>
</dbReference>
<dbReference type="InterPro" id="IPR017896">
    <property type="entry name" value="4Fe4S_Fe-S-bd"/>
</dbReference>
<keyword evidence="3" id="KW-0411">Iron-sulfur</keyword>
<sequence length="374" mass="40992">MIYRNFPKTNTPVSVVSLGAEHLLQVDRATCIDVVSAAIDHEMNYIDLFMSEDYVRDNIGAALKGRRDKVMIAGHLGNTQKEGQAFRTRELGLCEQYFDELLTRLDTDYIDILMLHNIDELEDAKTCLDPDGFLGLAQKYLKAGKARMLGFSSHSPKVAAYLANTGIFDATLFSINPLFDLMPEEATLEEMFDEGRQQETAQHATAAASARTAFYRQCEAQDIGIVVMKAYAAGAMFKQGWTPEQCIAYALSRPGVVSVAAGCRSVAEVEAAAAYVNATEAQRDYTLLMQSAHWNAEGLCMYCNHCLPCAAQLDIAAITRLLHRFQEGDKTAQEAYRALAHNGGECLACGGCATRCPFNVDAPGNMRLAHALMG</sequence>
<evidence type="ECO:0000256" key="1">
    <source>
        <dbReference type="ARBA" id="ARBA00022723"/>
    </source>
</evidence>
<reference evidence="5" key="1">
    <citation type="submission" date="2020-08" db="EMBL/GenBank/DDBJ databases">
        <title>Genome public.</title>
        <authorList>
            <person name="Liu C."/>
            <person name="Sun Q."/>
        </authorList>
    </citation>
    <scope>NUCLEOTIDE SEQUENCE</scope>
    <source>
        <strain evidence="5">NSJ-44</strain>
    </source>
</reference>
<dbReference type="RefSeq" id="WP_249285317.1">
    <property type="nucleotide sequence ID" value="NZ_JACRSO010000003.1"/>
</dbReference>
<dbReference type="PANTHER" id="PTHR43312">
    <property type="entry name" value="D-THREO-ALDOSE 1-DEHYDROGENASE"/>
    <property type="match status" value="1"/>
</dbReference>
<dbReference type="Pfam" id="PF00248">
    <property type="entry name" value="Aldo_ket_red"/>
    <property type="match status" value="1"/>
</dbReference>